<dbReference type="InterPro" id="IPR002364">
    <property type="entry name" value="Quin_OxRdtase/zeta-crystal_CS"/>
</dbReference>
<dbReference type="PROSITE" id="PS01162">
    <property type="entry name" value="QOR_ZETA_CRYSTAL"/>
    <property type="match status" value="1"/>
</dbReference>
<dbReference type="SUPFAM" id="SSF50129">
    <property type="entry name" value="GroES-like"/>
    <property type="match status" value="1"/>
</dbReference>
<keyword evidence="2" id="KW-0560">Oxidoreductase</keyword>
<dbReference type="InterPro" id="IPR013149">
    <property type="entry name" value="ADH-like_C"/>
</dbReference>
<dbReference type="InterPro" id="IPR013154">
    <property type="entry name" value="ADH-like_N"/>
</dbReference>
<dbReference type="PANTHER" id="PTHR48106">
    <property type="entry name" value="QUINONE OXIDOREDUCTASE PIG3-RELATED"/>
    <property type="match status" value="1"/>
</dbReference>
<proteinExistence type="predicted"/>
<dbReference type="InterPro" id="IPR020843">
    <property type="entry name" value="ER"/>
</dbReference>
<dbReference type="InterPro" id="IPR011032">
    <property type="entry name" value="GroES-like_sf"/>
</dbReference>
<dbReference type="GO" id="GO:0070402">
    <property type="term" value="F:NADPH binding"/>
    <property type="evidence" value="ECO:0007669"/>
    <property type="project" value="TreeGrafter"/>
</dbReference>
<evidence type="ECO:0000313" key="4">
    <source>
        <dbReference type="EMBL" id="RST30324.1"/>
    </source>
</evidence>
<comment type="caution">
    <text evidence="4">The sequence shown here is derived from an EMBL/GenBank/DDBJ whole genome shotgun (WGS) entry which is preliminary data.</text>
</comment>
<dbReference type="InterPro" id="IPR036291">
    <property type="entry name" value="NAD(P)-bd_dom_sf"/>
</dbReference>
<dbReference type="Pfam" id="PF08240">
    <property type="entry name" value="ADH_N"/>
    <property type="match status" value="1"/>
</dbReference>
<accession>A0A429V8R4</accession>
<keyword evidence="5" id="KW-1185">Reference proteome</keyword>
<evidence type="ECO:0000313" key="5">
    <source>
        <dbReference type="Proteomes" id="UP000274661"/>
    </source>
</evidence>
<reference evidence="4 5" key="1">
    <citation type="submission" date="2018-12" db="EMBL/GenBank/DDBJ databases">
        <title>Sphingomonas sp. HMF7854 Genome sequencing and assembly.</title>
        <authorList>
            <person name="Cha I."/>
            <person name="Kang H."/>
            <person name="Kim H."/>
            <person name="Kang J."/>
            <person name="Joh K."/>
        </authorList>
    </citation>
    <scope>NUCLEOTIDE SEQUENCE [LARGE SCALE GENOMIC DNA]</scope>
    <source>
        <strain evidence="4 5">HMF7854</strain>
    </source>
</reference>
<dbReference type="OrthoDB" id="9805883at2"/>
<dbReference type="InterPro" id="IPR047618">
    <property type="entry name" value="QOR-like"/>
</dbReference>
<dbReference type="RefSeq" id="WP_126718156.1">
    <property type="nucleotide sequence ID" value="NZ_RWJF01000001.1"/>
</dbReference>
<dbReference type="GO" id="GO:0008270">
    <property type="term" value="F:zinc ion binding"/>
    <property type="evidence" value="ECO:0007669"/>
    <property type="project" value="InterPro"/>
</dbReference>
<organism evidence="4 5">
    <name type="scientific">Sphingomonas ginkgonis</name>
    <dbReference type="NCBI Taxonomy" id="2315330"/>
    <lineage>
        <taxon>Bacteria</taxon>
        <taxon>Pseudomonadati</taxon>
        <taxon>Pseudomonadota</taxon>
        <taxon>Alphaproteobacteria</taxon>
        <taxon>Sphingomonadales</taxon>
        <taxon>Sphingomonadaceae</taxon>
        <taxon>Sphingomonas</taxon>
    </lineage>
</organism>
<dbReference type="NCBIfam" id="NF008024">
    <property type="entry name" value="PRK10754.1"/>
    <property type="match status" value="1"/>
</dbReference>
<dbReference type="PANTHER" id="PTHR48106:SF13">
    <property type="entry name" value="QUINONE OXIDOREDUCTASE-RELATED"/>
    <property type="match status" value="1"/>
</dbReference>
<keyword evidence="1" id="KW-0521">NADP</keyword>
<dbReference type="GO" id="GO:0005829">
    <property type="term" value="C:cytosol"/>
    <property type="evidence" value="ECO:0007669"/>
    <property type="project" value="TreeGrafter"/>
</dbReference>
<dbReference type="EMBL" id="RWJF01000001">
    <property type="protein sequence ID" value="RST30324.1"/>
    <property type="molecule type" value="Genomic_DNA"/>
</dbReference>
<evidence type="ECO:0000256" key="2">
    <source>
        <dbReference type="ARBA" id="ARBA00023002"/>
    </source>
</evidence>
<dbReference type="Gene3D" id="3.90.180.10">
    <property type="entry name" value="Medium-chain alcohol dehydrogenases, catalytic domain"/>
    <property type="match status" value="1"/>
</dbReference>
<dbReference type="FunFam" id="3.40.50.720:FF:000053">
    <property type="entry name" value="Quinone oxidoreductase 1"/>
    <property type="match status" value="1"/>
</dbReference>
<dbReference type="SMART" id="SM00829">
    <property type="entry name" value="PKS_ER"/>
    <property type="match status" value="1"/>
</dbReference>
<feature type="domain" description="Enoyl reductase (ER)" evidence="3">
    <location>
        <begin position="12"/>
        <end position="323"/>
    </location>
</feature>
<dbReference type="GO" id="GO:0035925">
    <property type="term" value="F:mRNA 3'-UTR AU-rich region binding"/>
    <property type="evidence" value="ECO:0007669"/>
    <property type="project" value="TreeGrafter"/>
</dbReference>
<evidence type="ECO:0000256" key="1">
    <source>
        <dbReference type="ARBA" id="ARBA00022857"/>
    </source>
</evidence>
<protein>
    <submittedName>
        <fullName evidence="4">Quinone oxidoreductase</fullName>
    </submittedName>
</protein>
<dbReference type="Proteomes" id="UP000274661">
    <property type="component" value="Unassembled WGS sequence"/>
</dbReference>
<dbReference type="GO" id="GO:0003960">
    <property type="term" value="F:quinone reductase (NADPH) activity"/>
    <property type="evidence" value="ECO:0007669"/>
    <property type="project" value="InterPro"/>
</dbReference>
<dbReference type="CDD" id="cd05286">
    <property type="entry name" value="QOR2"/>
    <property type="match status" value="1"/>
</dbReference>
<dbReference type="SUPFAM" id="SSF51735">
    <property type="entry name" value="NAD(P)-binding Rossmann-fold domains"/>
    <property type="match status" value="1"/>
</dbReference>
<sequence length="325" mass="34280">MKATSAIIRRNGGPEVIEWEERELPAPAAGEVQVKTGAAGLNFIDVYHRTGLYKGPLPSGLGVEGAGTVVAVGPEVDGFREGDRVGTFGPARGAYASARNVTADSLVHLPDDIDDETAAAVLLKGCTVEALVERCARVEAGDDVLVHAAAGGVGQLMVQWLKAIGARVIGTVGDEKKADKARALGADEIILYKQEPTAERARELTGGKGVKTVFDGVGKATWEDSLKSARRRGLIVSFGNASGAVDGVNLAILSAHGSLFVTRPTLFDYAVTAEERQESVDRLFDFVRSGKLKVEIGQRFKLTDAAEAQRQLEARSTSGSTVLLP</sequence>
<dbReference type="Pfam" id="PF00107">
    <property type="entry name" value="ADH_zinc_N"/>
    <property type="match status" value="1"/>
</dbReference>
<gene>
    <name evidence="4" type="ORF">HMF7854_05420</name>
</gene>
<dbReference type="Gene3D" id="3.40.50.720">
    <property type="entry name" value="NAD(P)-binding Rossmann-like Domain"/>
    <property type="match status" value="1"/>
</dbReference>
<name>A0A429V8R4_9SPHN</name>
<dbReference type="AlphaFoldDB" id="A0A429V8R4"/>
<evidence type="ECO:0000259" key="3">
    <source>
        <dbReference type="SMART" id="SM00829"/>
    </source>
</evidence>